<dbReference type="InterPro" id="IPR026992">
    <property type="entry name" value="DIOX_N"/>
</dbReference>
<organism evidence="4">
    <name type="scientific">Schizophyllum commune (strain H4-8 / FGSC 9210)</name>
    <name type="common">Split gill fungus</name>
    <dbReference type="NCBI Taxonomy" id="578458"/>
    <lineage>
        <taxon>Eukaryota</taxon>
        <taxon>Fungi</taxon>
        <taxon>Dikarya</taxon>
        <taxon>Basidiomycota</taxon>
        <taxon>Agaricomycotina</taxon>
        <taxon>Agaricomycetes</taxon>
        <taxon>Agaricomycetidae</taxon>
        <taxon>Agaricales</taxon>
        <taxon>Schizophyllaceae</taxon>
        <taxon>Schizophyllum</taxon>
    </lineage>
</organism>
<dbReference type="PRINTS" id="PR00682">
    <property type="entry name" value="IPNSYNTHASE"/>
</dbReference>
<comment type="similarity">
    <text evidence="1">Belongs to the iron/ascorbate-dependent oxidoreductase family.</text>
</comment>
<sequence>MASLPVIDFARWDSGKADDRAAIAGALIDACKNVGFAYIINTGIPQGEVTRMFDWSAKFFALPEETKLLARHPPEGWKHRGYSRLGAEQVIQPKTYDSDPSKLAALRRAVPDLKESVEIGLEDPPRPALQNLWVPEDDIPGFRAAAVAFYDLCRDFQTSKLLPAISMGLGVDSDYLVKYHAYEDSQLRLLHYPEAPAAPFARGELGRVRAHTDYGTCTFLFQDDVGGLEVESASGEFVAATPMPGAVVFNVGDLLMRWSNDTLKSTKHRVCPPPAIESGNRHEAFIPRRYSIPYFIVPDFDKTIDCIPSCFGPDKPKKYEPVNAGDYMAMRLNGSY</sequence>
<dbReference type="InterPro" id="IPR027443">
    <property type="entry name" value="IPNS-like_sf"/>
</dbReference>
<keyword evidence="1" id="KW-0408">Iron</keyword>
<dbReference type="PANTHER" id="PTHR47990">
    <property type="entry name" value="2-OXOGLUTARATE (2OG) AND FE(II)-DEPENDENT OXYGENASE SUPERFAMILY PROTEIN-RELATED"/>
    <property type="match status" value="1"/>
</dbReference>
<dbReference type="GO" id="GO:0016491">
    <property type="term" value="F:oxidoreductase activity"/>
    <property type="evidence" value="ECO:0007669"/>
    <property type="project" value="UniProtKB-KW"/>
</dbReference>
<proteinExistence type="inferred from homology"/>
<dbReference type="Gene3D" id="2.60.120.330">
    <property type="entry name" value="B-lactam Antibiotic, Isopenicillin N Synthase, Chain"/>
    <property type="match status" value="1"/>
</dbReference>
<name>D8PQ38_SCHCM</name>
<feature type="domain" description="Fe2OG dioxygenase" evidence="2">
    <location>
        <begin position="183"/>
        <end position="298"/>
    </location>
</feature>
<dbReference type="RefSeq" id="XP_003036577.1">
    <property type="nucleotide sequence ID" value="XM_003036531.1"/>
</dbReference>
<keyword evidence="1" id="KW-0479">Metal-binding</keyword>
<dbReference type="FunCoup" id="D8PQ38">
    <property type="interactions" value="8"/>
</dbReference>
<evidence type="ECO:0000313" key="4">
    <source>
        <dbReference type="Proteomes" id="UP000007431"/>
    </source>
</evidence>
<dbReference type="Pfam" id="PF14226">
    <property type="entry name" value="DIOX_N"/>
    <property type="match status" value="1"/>
</dbReference>
<dbReference type="GeneID" id="9587848"/>
<dbReference type="VEuPathDB" id="FungiDB:SCHCODRAFT_02622144"/>
<dbReference type="InterPro" id="IPR044861">
    <property type="entry name" value="IPNS-like_FE2OG_OXY"/>
</dbReference>
<dbReference type="Proteomes" id="UP000007431">
    <property type="component" value="Unassembled WGS sequence"/>
</dbReference>
<dbReference type="SUPFAM" id="SSF51197">
    <property type="entry name" value="Clavaminate synthase-like"/>
    <property type="match status" value="1"/>
</dbReference>
<protein>
    <recommendedName>
        <fullName evidence="2">Fe2OG dioxygenase domain-containing protein</fullName>
    </recommendedName>
</protein>
<dbReference type="eggNOG" id="KOG0143">
    <property type="taxonomic scope" value="Eukaryota"/>
</dbReference>
<gene>
    <name evidence="3" type="ORF">SCHCODRAFT_47796</name>
</gene>
<dbReference type="KEGG" id="scm:SCHCO_02622144"/>
<dbReference type="Pfam" id="PF03171">
    <property type="entry name" value="2OG-FeII_Oxy"/>
    <property type="match status" value="1"/>
</dbReference>
<keyword evidence="1" id="KW-0560">Oxidoreductase</keyword>
<dbReference type="OMA" id="WHRGYSG"/>
<dbReference type="OrthoDB" id="288590at2759"/>
<evidence type="ECO:0000259" key="2">
    <source>
        <dbReference type="PROSITE" id="PS51471"/>
    </source>
</evidence>
<dbReference type="AlphaFoldDB" id="D8PQ38"/>
<evidence type="ECO:0000313" key="3">
    <source>
        <dbReference type="EMBL" id="EFJ01675.1"/>
    </source>
</evidence>
<accession>D8PQ38</accession>
<dbReference type="InParanoid" id="D8PQ38"/>
<dbReference type="InterPro" id="IPR050231">
    <property type="entry name" value="Iron_ascorbate_oxido_reductase"/>
</dbReference>
<dbReference type="GO" id="GO:0046872">
    <property type="term" value="F:metal ion binding"/>
    <property type="evidence" value="ECO:0007669"/>
    <property type="project" value="UniProtKB-KW"/>
</dbReference>
<dbReference type="HOGENOM" id="CLU_010119_6_1_1"/>
<dbReference type="EMBL" id="GL377302">
    <property type="protein sequence ID" value="EFJ01675.1"/>
    <property type="molecule type" value="Genomic_DNA"/>
</dbReference>
<reference evidence="3 4" key="1">
    <citation type="journal article" date="2010" name="Nat. Biotechnol.">
        <title>Genome sequence of the model mushroom Schizophyllum commune.</title>
        <authorList>
            <person name="Ohm R.A."/>
            <person name="de Jong J.F."/>
            <person name="Lugones L.G."/>
            <person name="Aerts A."/>
            <person name="Kothe E."/>
            <person name="Stajich J.E."/>
            <person name="de Vries R.P."/>
            <person name="Record E."/>
            <person name="Levasseur A."/>
            <person name="Baker S.E."/>
            <person name="Bartholomew K.A."/>
            <person name="Coutinho P.M."/>
            <person name="Erdmann S."/>
            <person name="Fowler T.J."/>
            <person name="Gathman A.C."/>
            <person name="Lombard V."/>
            <person name="Henrissat B."/>
            <person name="Knabe N."/>
            <person name="Kuees U."/>
            <person name="Lilly W.W."/>
            <person name="Lindquist E."/>
            <person name="Lucas S."/>
            <person name="Magnuson J.K."/>
            <person name="Piumi F."/>
            <person name="Raudaskoski M."/>
            <person name="Salamov A."/>
            <person name="Schmutz J."/>
            <person name="Schwarze F.W.M.R."/>
            <person name="vanKuyk P.A."/>
            <person name="Horton J.S."/>
            <person name="Grigoriev I.V."/>
            <person name="Woesten H.A.B."/>
        </authorList>
    </citation>
    <scope>NUCLEOTIDE SEQUENCE [LARGE SCALE GENOMIC DNA]</scope>
    <source>
        <strain evidence="4">H4-8 / FGSC 9210</strain>
    </source>
</reference>
<keyword evidence="4" id="KW-1185">Reference proteome</keyword>
<dbReference type="PROSITE" id="PS51471">
    <property type="entry name" value="FE2OG_OXY"/>
    <property type="match status" value="1"/>
</dbReference>
<dbReference type="InterPro" id="IPR005123">
    <property type="entry name" value="Oxoglu/Fe-dep_dioxygenase_dom"/>
</dbReference>
<evidence type="ECO:0000256" key="1">
    <source>
        <dbReference type="RuleBase" id="RU003682"/>
    </source>
</evidence>